<dbReference type="Proteomes" id="UP000095009">
    <property type="component" value="Unassembled WGS sequence"/>
</dbReference>
<reference evidence="1 2" key="1">
    <citation type="journal article" date="2016" name="Proc. Natl. Acad. Sci. U.S.A.">
        <title>Comparative genomics of biotechnologically important yeasts.</title>
        <authorList>
            <person name="Riley R."/>
            <person name="Haridas S."/>
            <person name="Wolfe K.H."/>
            <person name="Lopes M.R."/>
            <person name="Hittinger C.T."/>
            <person name="Goeker M."/>
            <person name="Salamov A.A."/>
            <person name="Wisecaver J.H."/>
            <person name="Long T.M."/>
            <person name="Calvey C.H."/>
            <person name="Aerts A.L."/>
            <person name="Barry K.W."/>
            <person name="Choi C."/>
            <person name="Clum A."/>
            <person name="Coughlan A.Y."/>
            <person name="Deshpande S."/>
            <person name="Douglass A.P."/>
            <person name="Hanson S.J."/>
            <person name="Klenk H.-P."/>
            <person name="LaButti K.M."/>
            <person name="Lapidus A."/>
            <person name="Lindquist E.A."/>
            <person name="Lipzen A.M."/>
            <person name="Meier-Kolthoff J.P."/>
            <person name="Ohm R.A."/>
            <person name="Otillar R.P."/>
            <person name="Pangilinan J.L."/>
            <person name="Peng Y."/>
            <person name="Rokas A."/>
            <person name="Rosa C.A."/>
            <person name="Scheuner C."/>
            <person name="Sibirny A.A."/>
            <person name="Slot J.C."/>
            <person name="Stielow J.B."/>
            <person name="Sun H."/>
            <person name="Kurtzman C.P."/>
            <person name="Blackwell M."/>
            <person name="Grigoriev I.V."/>
            <person name="Jeffries T.W."/>
        </authorList>
    </citation>
    <scope>NUCLEOTIDE SEQUENCE [LARGE SCALE GENOMIC DNA]</scope>
    <source>
        <strain evidence="1 2">DSM 6958</strain>
    </source>
</reference>
<sequence length="225" mass="25029">MTTGSLKVSTSSFTIVESSIGNSAPSSVLPLNLEIQNHKIECENTTRLVNHNIYEPVRDNHLNAVVSSSTANDDYKSLNQDLDSDIHEEILTAPNQVILANVNSGSAEQSPKEIYSNQVSVTSMLTEDNVQIGQYGDKHALTDTDTQGDCPRSLFMIGLKRGVQESNVPVNTSAKKRRIHQELELLDEGSHESLEIQQSDVEKQYMNLIGTINSRRNYKQDFEVH</sequence>
<gene>
    <name evidence="1" type="ORF">NADFUDRAFT_83955</name>
</gene>
<accession>A0A1E3PEW8</accession>
<evidence type="ECO:0000313" key="1">
    <source>
        <dbReference type="EMBL" id="ODQ63860.1"/>
    </source>
</evidence>
<organism evidence="1 2">
    <name type="scientific">Nadsonia fulvescens var. elongata DSM 6958</name>
    <dbReference type="NCBI Taxonomy" id="857566"/>
    <lineage>
        <taxon>Eukaryota</taxon>
        <taxon>Fungi</taxon>
        <taxon>Dikarya</taxon>
        <taxon>Ascomycota</taxon>
        <taxon>Saccharomycotina</taxon>
        <taxon>Dipodascomycetes</taxon>
        <taxon>Dipodascales</taxon>
        <taxon>Dipodascales incertae sedis</taxon>
        <taxon>Nadsonia</taxon>
    </lineage>
</organism>
<evidence type="ECO:0000313" key="2">
    <source>
        <dbReference type="Proteomes" id="UP000095009"/>
    </source>
</evidence>
<keyword evidence="2" id="KW-1185">Reference proteome</keyword>
<proteinExistence type="predicted"/>
<protein>
    <submittedName>
        <fullName evidence="1">Uncharacterized protein</fullName>
    </submittedName>
</protein>
<dbReference type="EMBL" id="KV454413">
    <property type="protein sequence ID" value="ODQ63860.1"/>
    <property type="molecule type" value="Genomic_DNA"/>
</dbReference>
<feature type="non-terminal residue" evidence="1">
    <location>
        <position position="225"/>
    </location>
</feature>
<name>A0A1E3PEW8_9ASCO</name>
<dbReference type="AlphaFoldDB" id="A0A1E3PEW8"/>